<dbReference type="Proteomes" id="UP000231134">
    <property type="component" value="Unassembled WGS sequence"/>
</dbReference>
<dbReference type="PROSITE" id="PS51257">
    <property type="entry name" value="PROKAR_LIPOPROTEIN"/>
    <property type="match status" value="1"/>
</dbReference>
<organism evidence="1 2">
    <name type="scientific">Hallerella succinigenes</name>
    <dbReference type="NCBI Taxonomy" id="1896222"/>
    <lineage>
        <taxon>Bacteria</taxon>
        <taxon>Pseudomonadati</taxon>
        <taxon>Fibrobacterota</taxon>
        <taxon>Fibrobacteria</taxon>
        <taxon>Fibrobacterales</taxon>
        <taxon>Fibrobacteraceae</taxon>
        <taxon>Hallerella</taxon>
    </lineage>
</organism>
<evidence type="ECO:0000313" key="1">
    <source>
        <dbReference type="EMBL" id="PJJ42234.1"/>
    </source>
</evidence>
<reference evidence="1 2" key="1">
    <citation type="submission" date="2017-11" db="EMBL/GenBank/DDBJ databases">
        <title>Animal gut microbial communities from fecal samples from Wisconsin, USA.</title>
        <authorList>
            <person name="Neumann A."/>
        </authorList>
    </citation>
    <scope>NUCLEOTIDE SEQUENCE [LARGE SCALE GENOMIC DNA]</scope>
    <source>
        <strain evidence="1 2">UWS3</strain>
    </source>
</reference>
<proteinExistence type="predicted"/>
<evidence type="ECO:0000313" key="2">
    <source>
        <dbReference type="Proteomes" id="UP000231134"/>
    </source>
</evidence>
<dbReference type="RefSeq" id="WP_100426105.1">
    <property type="nucleotide sequence ID" value="NZ_PGEX01000001.1"/>
</dbReference>
<accession>A0A2M9A966</accession>
<name>A0A2M9A966_9BACT</name>
<keyword evidence="2" id="KW-1185">Reference proteome</keyword>
<protein>
    <recommendedName>
        <fullName evidence="3">Outer membrane protein beta-barrel domain-containing protein</fullName>
    </recommendedName>
</protein>
<dbReference type="AlphaFoldDB" id="A0A2M9A966"/>
<sequence length="258" mass="28842">MQPLRIISFSFLALVTLLTTGCITTTIRNFSMTASEAPEVHGANTEQEPFSALWRFTGKVRYNFQEDVDITDDTYKDGSLDDLFSDDVIMVKKSTYRMGGVDFSGKIDFLYKVGWFMCGGGLGYKDGAFFHTTLGANFSHFELGAFLGVYNQYSEMSYEIEKDDETDWGYDSDFNASLFGGGYAGFYLEKLFFNLSVSAYEPNPKIEDIRLGVPTITTGYLTAGYRINRWVEFSVGGIVTYTSEEFNGGVTSGISLYL</sequence>
<comment type="caution">
    <text evidence="1">The sequence shown here is derived from an EMBL/GenBank/DDBJ whole genome shotgun (WGS) entry which is preliminary data.</text>
</comment>
<evidence type="ECO:0008006" key="3">
    <source>
        <dbReference type="Google" id="ProtNLM"/>
    </source>
</evidence>
<dbReference type="OrthoDB" id="9804070at2"/>
<gene>
    <name evidence="1" type="ORF">BGX16_2253</name>
</gene>
<dbReference type="EMBL" id="PGEX01000001">
    <property type="protein sequence ID" value="PJJ42234.1"/>
    <property type="molecule type" value="Genomic_DNA"/>
</dbReference>